<protein>
    <recommendedName>
        <fullName evidence="4">AAA+ family ATPase</fullName>
    </recommendedName>
</protein>
<comment type="caution">
    <text evidence="2">The sequence shown here is derived from an EMBL/GenBank/DDBJ whole genome shotgun (WGS) entry which is preliminary data.</text>
</comment>
<reference evidence="2 3" key="1">
    <citation type="submission" date="2019-12" db="EMBL/GenBank/DDBJ databases">
        <title>Roseobacter cerasinus sp. nov., isolated from seawater around aquaculture.</title>
        <authorList>
            <person name="Muramatsu S."/>
            <person name="Takabe Y."/>
            <person name="Mori K."/>
            <person name="Takaichi S."/>
            <person name="Hanada S."/>
        </authorList>
    </citation>
    <scope>NUCLEOTIDE SEQUENCE [LARGE SCALE GENOMIC DNA]</scope>
    <source>
        <strain evidence="2 3">AI77</strain>
    </source>
</reference>
<dbReference type="EMBL" id="BLIV01000001">
    <property type="protein sequence ID" value="GFE48449.1"/>
    <property type="molecule type" value="Genomic_DNA"/>
</dbReference>
<dbReference type="Proteomes" id="UP000436522">
    <property type="component" value="Unassembled WGS sequence"/>
</dbReference>
<keyword evidence="3" id="KW-1185">Reference proteome</keyword>
<sequence length="103" mass="11419">MGLVICAAAAAPLSAEEDAPPSPMERGMQQFLEGLLQDMEPAFDSMRGFMQQMGPALMDLMDQVEDWSAYEAPEILPNGDIIIRRKPEQETPPDEDMPPQIDL</sequence>
<evidence type="ECO:0000256" key="1">
    <source>
        <dbReference type="SAM" id="MobiDB-lite"/>
    </source>
</evidence>
<proteinExistence type="predicted"/>
<dbReference type="AlphaFoldDB" id="A0A640VK44"/>
<gene>
    <name evidence="2" type="ORF">So717_02020</name>
</gene>
<feature type="region of interest" description="Disordered" evidence="1">
    <location>
        <begin position="80"/>
        <end position="103"/>
    </location>
</feature>
<accession>A0A640VK44</accession>
<organism evidence="2 3">
    <name type="scientific">Roseobacter cerasinus</name>
    <dbReference type="NCBI Taxonomy" id="2602289"/>
    <lineage>
        <taxon>Bacteria</taxon>
        <taxon>Pseudomonadati</taxon>
        <taxon>Pseudomonadota</taxon>
        <taxon>Alphaproteobacteria</taxon>
        <taxon>Rhodobacterales</taxon>
        <taxon>Roseobacteraceae</taxon>
        <taxon>Roseobacter</taxon>
    </lineage>
</organism>
<name>A0A640VK44_9RHOB</name>
<evidence type="ECO:0000313" key="3">
    <source>
        <dbReference type="Proteomes" id="UP000436522"/>
    </source>
</evidence>
<evidence type="ECO:0000313" key="2">
    <source>
        <dbReference type="EMBL" id="GFE48449.1"/>
    </source>
</evidence>
<evidence type="ECO:0008006" key="4">
    <source>
        <dbReference type="Google" id="ProtNLM"/>
    </source>
</evidence>